<keyword evidence="3" id="KW-1185">Reference proteome</keyword>
<feature type="domain" description="KTSC" evidence="1">
    <location>
        <begin position="7"/>
        <end position="65"/>
    </location>
</feature>
<protein>
    <submittedName>
        <fullName evidence="2">KTSC domain-containing protein</fullName>
    </submittedName>
</protein>
<dbReference type="EMBL" id="JAVIJC010000034">
    <property type="protein sequence ID" value="MDX8495112.1"/>
    <property type="molecule type" value="Genomic_DNA"/>
</dbReference>
<organism evidence="2 3">
    <name type="scientific">Mesorhizobium captivum</name>
    <dbReference type="NCBI Taxonomy" id="3072319"/>
    <lineage>
        <taxon>Bacteria</taxon>
        <taxon>Pseudomonadati</taxon>
        <taxon>Pseudomonadota</taxon>
        <taxon>Alphaproteobacteria</taxon>
        <taxon>Hyphomicrobiales</taxon>
        <taxon>Phyllobacteriaceae</taxon>
        <taxon>Mesorhizobium</taxon>
    </lineage>
</organism>
<proteinExistence type="predicted"/>
<reference evidence="2 3" key="1">
    <citation type="submission" date="2023-08" db="EMBL/GenBank/DDBJ databases">
        <title>Implementing the SeqCode for naming new Mesorhizobium species isolated from Vachellia karroo root nodules.</title>
        <authorList>
            <person name="Van Lill M."/>
        </authorList>
    </citation>
    <scope>NUCLEOTIDE SEQUENCE [LARGE SCALE GENOMIC DNA]</scope>
    <source>
        <strain evidence="2 3">VK22B</strain>
    </source>
</reference>
<gene>
    <name evidence="2" type="ORF">RFN29_26485</name>
</gene>
<evidence type="ECO:0000313" key="3">
    <source>
        <dbReference type="Proteomes" id="UP001271249"/>
    </source>
</evidence>
<dbReference type="Pfam" id="PF13619">
    <property type="entry name" value="KTSC"/>
    <property type="match status" value="1"/>
</dbReference>
<dbReference type="InterPro" id="IPR025309">
    <property type="entry name" value="KTSC_dom"/>
</dbReference>
<evidence type="ECO:0000313" key="2">
    <source>
        <dbReference type="EMBL" id="MDX8495112.1"/>
    </source>
</evidence>
<name>A0ABU4ZAW3_9HYPH</name>
<dbReference type="RefSeq" id="WP_320228901.1">
    <property type="nucleotide sequence ID" value="NZ_JAVIJB010000008.1"/>
</dbReference>
<evidence type="ECO:0000259" key="1">
    <source>
        <dbReference type="Pfam" id="PF13619"/>
    </source>
</evidence>
<dbReference type="Proteomes" id="UP001271249">
    <property type="component" value="Unassembled WGS sequence"/>
</dbReference>
<accession>A0ABU4ZAW3</accession>
<comment type="caution">
    <text evidence="2">The sequence shown here is derived from an EMBL/GenBank/DDBJ whole genome shotgun (WGS) entry which is preliminary data.</text>
</comment>
<sequence length="70" mass="7875">MERQPVSSSSLASVGYDPASETLQVEFVATGKVFEYYNVPQFMYDRLLEASSIGQFFNAEIRNAYPCNPI</sequence>